<dbReference type="CDD" id="cd06558">
    <property type="entry name" value="crotonase-like"/>
    <property type="match status" value="1"/>
</dbReference>
<name>A0ABT4MNA1_GORRU</name>
<dbReference type="Gene3D" id="3.90.226.10">
    <property type="entry name" value="2-enoyl-CoA Hydratase, Chain A, domain 1"/>
    <property type="match status" value="1"/>
</dbReference>
<evidence type="ECO:0000313" key="3">
    <source>
        <dbReference type="Proteomes" id="UP001067235"/>
    </source>
</evidence>
<dbReference type="Pfam" id="PF00378">
    <property type="entry name" value="ECH_1"/>
    <property type="match status" value="1"/>
</dbReference>
<comment type="caution">
    <text evidence="2">The sequence shown here is derived from an EMBL/GenBank/DDBJ whole genome shotgun (WGS) entry which is preliminary data.</text>
</comment>
<gene>
    <name evidence="2" type="ORF">O4213_00695</name>
</gene>
<accession>A0ABT4MNA1</accession>
<reference evidence="2" key="1">
    <citation type="submission" date="2022-12" db="EMBL/GenBank/DDBJ databases">
        <authorList>
            <person name="Krivoruchko A.V."/>
            <person name="Elkin A."/>
        </authorList>
    </citation>
    <scope>NUCLEOTIDE SEQUENCE</scope>
    <source>
        <strain evidence="2">IEGM 1388</strain>
    </source>
</reference>
<dbReference type="PANTHER" id="PTHR43459">
    <property type="entry name" value="ENOYL-COA HYDRATASE"/>
    <property type="match status" value="1"/>
</dbReference>
<dbReference type="InterPro" id="IPR029045">
    <property type="entry name" value="ClpP/crotonase-like_dom_sf"/>
</dbReference>
<dbReference type="Proteomes" id="UP001067235">
    <property type="component" value="Unassembled WGS sequence"/>
</dbReference>
<proteinExistence type="inferred from homology"/>
<organism evidence="2 3">
    <name type="scientific">Gordonia rubripertincta</name>
    <name type="common">Rhodococcus corallinus</name>
    <dbReference type="NCBI Taxonomy" id="36822"/>
    <lineage>
        <taxon>Bacteria</taxon>
        <taxon>Bacillati</taxon>
        <taxon>Actinomycetota</taxon>
        <taxon>Actinomycetes</taxon>
        <taxon>Mycobacteriales</taxon>
        <taxon>Gordoniaceae</taxon>
        <taxon>Gordonia</taxon>
    </lineage>
</organism>
<dbReference type="RefSeq" id="WP_301568926.1">
    <property type="nucleotide sequence ID" value="NZ_JAPWIE010000001.1"/>
</dbReference>
<sequence>MREWENCSTSAVLAVRQSDSLRWLQLARPKALNAFDEALQSELRVAIDAAAADPGVRCVVLGGTGRAFSAGADIDLEGVTDDVRLAPRTEEELRMRYNPIIGALRRMPKPVVAAVNGPAVGAGCSLALACDQVIASRSASFTMGFAKVGLTLDAGASLLLGARIGLGRAARMAFTAEPVDADTALAWGMVDEVVDDDRLDHRVIELATVLAAGPTRAFAAIKQGLNVALLPTFDAVLEYEVRAQTQLVDSADFREGVDAFAGRRKPDFTGR</sequence>
<comment type="similarity">
    <text evidence="1">Belongs to the enoyl-CoA hydratase/isomerase family.</text>
</comment>
<dbReference type="SUPFAM" id="SSF52096">
    <property type="entry name" value="ClpP/crotonase"/>
    <property type="match status" value="1"/>
</dbReference>
<keyword evidence="3" id="KW-1185">Reference proteome</keyword>
<protein>
    <submittedName>
        <fullName evidence="2">Enoyl-CoA hydratase-related protein</fullName>
    </submittedName>
</protein>
<evidence type="ECO:0000256" key="1">
    <source>
        <dbReference type="ARBA" id="ARBA00005254"/>
    </source>
</evidence>
<dbReference type="InterPro" id="IPR001753">
    <property type="entry name" value="Enoyl-CoA_hydra/iso"/>
</dbReference>
<evidence type="ECO:0000313" key="2">
    <source>
        <dbReference type="EMBL" id="MCZ4548479.1"/>
    </source>
</evidence>
<dbReference type="PANTHER" id="PTHR43459:SF1">
    <property type="entry name" value="EG:BACN32G11.4 PROTEIN"/>
    <property type="match status" value="1"/>
</dbReference>
<dbReference type="InterPro" id="IPR014748">
    <property type="entry name" value="Enoyl-CoA_hydra_C"/>
</dbReference>
<dbReference type="EMBL" id="JAPWIE010000001">
    <property type="protein sequence ID" value="MCZ4548479.1"/>
    <property type="molecule type" value="Genomic_DNA"/>
</dbReference>
<dbReference type="Gene3D" id="1.10.12.10">
    <property type="entry name" value="Lyase 2-enoyl-coa Hydratase, Chain A, domain 2"/>
    <property type="match status" value="1"/>
</dbReference>